<feature type="region of interest" description="Disordered" evidence="1">
    <location>
        <begin position="150"/>
        <end position="179"/>
    </location>
</feature>
<dbReference type="AlphaFoldDB" id="A0A3P7I052"/>
<reference evidence="3 4" key="1">
    <citation type="submission" date="2018-11" db="EMBL/GenBank/DDBJ databases">
        <authorList>
            <consortium name="Pathogen Informatics"/>
        </authorList>
    </citation>
    <scope>NUCLEOTIDE SEQUENCE [LARGE SCALE GENOMIC DNA]</scope>
</reference>
<protein>
    <submittedName>
        <fullName evidence="3">Uncharacterized protein</fullName>
    </submittedName>
</protein>
<dbReference type="OrthoDB" id="5875623at2759"/>
<feature type="signal peptide" evidence="2">
    <location>
        <begin position="1"/>
        <end position="30"/>
    </location>
</feature>
<sequence>MLSDAKVFLHATQLFLYATTAVCNVPVCNTSDDNVCSTMSVDLHELMCYANDAMSADMRQYLYVSMQLTDHILHAAMQYRLSRAIKSSGLFASLSSWMRSKVFGERIVVVVVVLLQEEGNIPWSFLVSVEPYSPQTTVYSTPSIIPSTFPSTIPTTQPTLPPTTTTTPPTLPPTTTTMAPITYPPVTYQPVTPTPTIYTPYYEEENPCQQCMGACMNECTASGQSQQQCQEVCTQNCAPACGSPVTTPSPQIYEPVSIEVSTYKLRC</sequence>
<proteinExistence type="predicted"/>
<feature type="chain" id="PRO_5018239271" evidence="2">
    <location>
        <begin position="31"/>
        <end position="267"/>
    </location>
</feature>
<keyword evidence="4" id="KW-1185">Reference proteome</keyword>
<evidence type="ECO:0000256" key="2">
    <source>
        <dbReference type="SAM" id="SignalP"/>
    </source>
</evidence>
<evidence type="ECO:0000313" key="3">
    <source>
        <dbReference type="EMBL" id="VDM65870.1"/>
    </source>
</evidence>
<gene>
    <name evidence="3" type="ORF">SVUK_LOCUS868</name>
</gene>
<name>A0A3P7I052_STRVU</name>
<dbReference type="EMBL" id="UYYB01001564">
    <property type="protein sequence ID" value="VDM65870.1"/>
    <property type="molecule type" value="Genomic_DNA"/>
</dbReference>
<dbReference type="Proteomes" id="UP000270094">
    <property type="component" value="Unassembled WGS sequence"/>
</dbReference>
<evidence type="ECO:0000256" key="1">
    <source>
        <dbReference type="SAM" id="MobiDB-lite"/>
    </source>
</evidence>
<evidence type="ECO:0000313" key="4">
    <source>
        <dbReference type="Proteomes" id="UP000270094"/>
    </source>
</evidence>
<organism evidence="3 4">
    <name type="scientific">Strongylus vulgaris</name>
    <name type="common">Blood worm</name>
    <dbReference type="NCBI Taxonomy" id="40348"/>
    <lineage>
        <taxon>Eukaryota</taxon>
        <taxon>Metazoa</taxon>
        <taxon>Ecdysozoa</taxon>
        <taxon>Nematoda</taxon>
        <taxon>Chromadorea</taxon>
        <taxon>Rhabditida</taxon>
        <taxon>Rhabditina</taxon>
        <taxon>Rhabditomorpha</taxon>
        <taxon>Strongyloidea</taxon>
        <taxon>Strongylidae</taxon>
        <taxon>Strongylus</taxon>
    </lineage>
</organism>
<accession>A0A3P7I052</accession>
<keyword evidence="2" id="KW-0732">Signal</keyword>